<dbReference type="NCBIfam" id="TIGR01180">
    <property type="entry name" value="aman2_put"/>
    <property type="match status" value="1"/>
</dbReference>
<comment type="cofactor">
    <cofactor evidence="1">
        <name>Ca(2+)</name>
        <dbReference type="ChEBI" id="CHEBI:29108"/>
    </cofactor>
</comment>
<evidence type="ECO:0000259" key="6">
    <source>
        <dbReference type="Pfam" id="PF17678"/>
    </source>
</evidence>
<feature type="domain" description="Glycosyl hydrolase family 92" evidence="5">
    <location>
        <begin position="279"/>
        <end position="738"/>
    </location>
</feature>
<organism evidence="7 8">
    <name type="scientific">Chitinophaga hostae</name>
    <dbReference type="NCBI Taxonomy" id="2831022"/>
    <lineage>
        <taxon>Bacteria</taxon>
        <taxon>Pseudomonadati</taxon>
        <taxon>Bacteroidota</taxon>
        <taxon>Chitinophagia</taxon>
        <taxon>Chitinophagales</taxon>
        <taxon>Chitinophagaceae</taxon>
        <taxon>Chitinophaga</taxon>
    </lineage>
</organism>
<evidence type="ECO:0000256" key="3">
    <source>
        <dbReference type="ARBA" id="ARBA00022837"/>
    </source>
</evidence>
<dbReference type="Proteomes" id="UP000676386">
    <property type="component" value="Unassembled WGS sequence"/>
</dbReference>
<dbReference type="EMBL" id="JAGTXB010000027">
    <property type="protein sequence ID" value="MBS0032004.1"/>
    <property type="molecule type" value="Genomic_DNA"/>
</dbReference>
<keyword evidence="4" id="KW-0732">Signal</keyword>
<dbReference type="InterPro" id="IPR050883">
    <property type="entry name" value="PNGase"/>
</dbReference>
<feature type="signal peptide" evidence="4">
    <location>
        <begin position="1"/>
        <end position="17"/>
    </location>
</feature>
<dbReference type="InterPro" id="IPR012939">
    <property type="entry name" value="Glyco_hydro_92"/>
</dbReference>
<keyword evidence="7" id="KW-0378">Hydrolase</keyword>
<dbReference type="PANTHER" id="PTHR12143">
    <property type="entry name" value="PEPTIDE N-GLYCANASE PNGASE -RELATED"/>
    <property type="match status" value="1"/>
</dbReference>
<accession>A0ABS5J9W9</accession>
<dbReference type="InterPro" id="IPR014718">
    <property type="entry name" value="GH-type_carb-bd"/>
</dbReference>
<dbReference type="GO" id="GO:0016798">
    <property type="term" value="F:hydrolase activity, acting on glycosyl bonds"/>
    <property type="evidence" value="ECO:0007669"/>
    <property type="project" value="UniProtKB-KW"/>
</dbReference>
<evidence type="ECO:0000256" key="1">
    <source>
        <dbReference type="ARBA" id="ARBA00001913"/>
    </source>
</evidence>
<dbReference type="SUPFAM" id="SSF48208">
    <property type="entry name" value="Six-hairpin glycosidases"/>
    <property type="match status" value="1"/>
</dbReference>
<comment type="subunit">
    <text evidence="2">Monomer.</text>
</comment>
<evidence type="ECO:0000256" key="2">
    <source>
        <dbReference type="ARBA" id="ARBA00011245"/>
    </source>
</evidence>
<comment type="caution">
    <text evidence="7">The sequence shown here is derived from an EMBL/GenBank/DDBJ whole genome shotgun (WGS) entry which is preliminary data.</text>
</comment>
<dbReference type="InterPro" id="IPR005887">
    <property type="entry name" value="GH92_a_mannosidase_put"/>
</dbReference>
<dbReference type="Gene3D" id="1.20.1610.10">
    <property type="entry name" value="alpha-1,2-mannosidases domains"/>
    <property type="match status" value="1"/>
</dbReference>
<dbReference type="Gene3D" id="3.30.2080.10">
    <property type="entry name" value="GH92 mannosidase domain"/>
    <property type="match status" value="1"/>
</dbReference>
<sequence length="745" mass="83955">MRIFFILCLSVSYIATAAQTKQLLPYVNPLTGTANSTTITALKHGAGTEQLANTIPAVGTPFGMTQWTPQSRLTEQKCVAPYYYKDSLFSGFRGTHWLSGSCTQDYGSFTIMPVCGELKTDPNEYAATFSHASETATPSYYGITLDKYQVKAEVTATARCSMMQFSFGKEDNCYMIVRPNSDRSKGAVYIDAAHNEISGYNPAYRIYQGQGQAAGFSGYFVVRFETAFEDPKVFSGNNIYPADSIKAQSNIGAVVKFRVHKGSILKMRIGTSFTSIAAARENLEAEINHWDFAAQTKAGNDTWNKALNKIIVEGPVEKNKRIFYTALYHTMQHPRLFNDVKGTYPAFSKSYEVKQLTTGNYYDDFSMWDIYRAQLPLYEILDPQLVNDFVRSLILKGRQGGWLPIFPCWNNYTAAMIGDHAIPFIASAYNKGIRDYDVQEAYRLMRQNAFDTAGATDYQEGKGRRALASYLRYGYVPLEDNVPYAFHGKEQVSRTLEYAYDDYALSTIARALGKTSDYNILQKRAKNYLNVFDPQLGYANGRYASGKWYEHPDPDKKAFFITEGTPRQYSFYVPHDIPGLIKAMGGKRKFEQALDSIFEKKEYWHGNEPGQQIPFLYNYIGKTIPLQTYLDAITRNEYDEGPGGLCGNDDAGQISAWYVFTAMGFYPVNPVAPEYSLVRPLFEKVTIQTGANTTTTLTVTGFKKHHPFFIAMVKRNGKKYHSTILSHKDLMNGGTFELLCSDGWQ</sequence>
<dbReference type="EC" id="3.2.1.-" evidence="7"/>
<dbReference type="Pfam" id="PF17678">
    <property type="entry name" value="Glyco_hydro_92N"/>
    <property type="match status" value="1"/>
</dbReference>
<reference evidence="7 8" key="1">
    <citation type="submission" date="2021-04" db="EMBL/GenBank/DDBJ databases">
        <title>Chitinophaga sp. nov., isolated from the rhizosphere soil.</title>
        <authorList>
            <person name="He S."/>
        </authorList>
    </citation>
    <scope>NUCLEOTIDE SEQUENCE [LARGE SCALE GENOMIC DNA]</scope>
    <source>
        <strain evidence="7 8">2R12</strain>
    </source>
</reference>
<proteinExistence type="predicted"/>
<protein>
    <submittedName>
        <fullName evidence="7">GH92 family glycosyl hydrolase</fullName>
        <ecNumber evidence="7">3.2.1.-</ecNumber>
    </submittedName>
</protein>
<dbReference type="Gene3D" id="2.70.98.10">
    <property type="match status" value="1"/>
</dbReference>
<feature type="domain" description="Glycosyl hydrolase family 92 N-terminal" evidence="6">
    <location>
        <begin position="26"/>
        <end position="272"/>
    </location>
</feature>
<dbReference type="PANTHER" id="PTHR12143:SF43">
    <property type="entry name" value="PUTATIVE-RELATED"/>
    <property type="match status" value="1"/>
</dbReference>
<dbReference type="Pfam" id="PF07971">
    <property type="entry name" value="Glyco_hydro_92"/>
    <property type="match status" value="1"/>
</dbReference>
<evidence type="ECO:0000313" key="7">
    <source>
        <dbReference type="EMBL" id="MBS0032004.1"/>
    </source>
</evidence>
<dbReference type="InterPro" id="IPR008928">
    <property type="entry name" value="6-hairpin_glycosidase_sf"/>
</dbReference>
<name>A0ABS5J9W9_9BACT</name>
<dbReference type="RefSeq" id="WP_211977165.1">
    <property type="nucleotide sequence ID" value="NZ_CBFHAM010000018.1"/>
</dbReference>
<evidence type="ECO:0000313" key="8">
    <source>
        <dbReference type="Proteomes" id="UP000676386"/>
    </source>
</evidence>
<evidence type="ECO:0000256" key="4">
    <source>
        <dbReference type="SAM" id="SignalP"/>
    </source>
</evidence>
<dbReference type="Gene3D" id="1.20.1050.60">
    <property type="entry name" value="alpha-1,2-mannosidase"/>
    <property type="match status" value="1"/>
</dbReference>
<keyword evidence="3" id="KW-0106">Calcium</keyword>
<dbReference type="InterPro" id="IPR041371">
    <property type="entry name" value="GH92_N"/>
</dbReference>
<keyword evidence="8" id="KW-1185">Reference proteome</keyword>
<evidence type="ECO:0000259" key="5">
    <source>
        <dbReference type="Pfam" id="PF07971"/>
    </source>
</evidence>
<keyword evidence="7" id="KW-0326">Glycosidase</keyword>
<gene>
    <name evidence="7" type="ORF">KE626_32025</name>
</gene>
<feature type="chain" id="PRO_5046778627" evidence="4">
    <location>
        <begin position="18"/>
        <end position="745"/>
    </location>
</feature>